<name>A0ABQ4ZGE1_9ASTR</name>
<accession>A0ABQ4ZGE1</accession>
<comment type="caution">
    <text evidence="1">The sequence shown here is derived from an EMBL/GenBank/DDBJ whole genome shotgun (WGS) entry which is preliminary data.</text>
</comment>
<proteinExistence type="predicted"/>
<feature type="non-terminal residue" evidence="1">
    <location>
        <position position="1"/>
    </location>
</feature>
<sequence length="256" mass="30991">IETNIFDLETPTCKAFKEFNYLFQINPDVLTKDIVGFKTYDEYKEDWIYEWKKDVPWVHEKPWTDNGVWEEPTPVKHYYEPFSFKNGHSEWPTCSWKDDGYCNGGNLPGAYRVDNTLCYQDLEWYEALEDGKLKDEALKNKAIVERMIDEDEESYNEAWRRWDDYENTTHDHEERDYEEQENEKRCDLFDDPAQEPPVCKIRRFEMIKYSFGQEEEYVAIKEYEYDDLTRTSEDACNAYQEIFRNMDEGWLVTRAE</sequence>
<reference evidence="1" key="2">
    <citation type="submission" date="2022-01" db="EMBL/GenBank/DDBJ databases">
        <authorList>
            <person name="Yamashiro T."/>
            <person name="Shiraishi A."/>
            <person name="Satake H."/>
            <person name="Nakayama K."/>
        </authorList>
    </citation>
    <scope>NUCLEOTIDE SEQUENCE</scope>
</reference>
<dbReference type="Proteomes" id="UP001151760">
    <property type="component" value="Unassembled WGS sequence"/>
</dbReference>
<dbReference type="EMBL" id="BQNB010011302">
    <property type="protein sequence ID" value="GJS88806.1"/>
    <property type="molecule type" value="Genomic_DNA"/>
</dbReference>
<protein>
    <submittedName>
        <fullName evidence="1">Uncharacterized protein</fullName>
    </submittedName>
</protein>
<evidence type="ECO:0000313" key="2">
    <source>
        <dbReference type="Proteomes" id="UP001151760"/>
    </source>
</evidence>
<evidence type="ECO:0000313" key="1">
    <source>
        <dbReference type="EMBL" id="GJS88806.1"/>
    </source>
</evidence>
<reference evidence="1" key="1">
    <citation type="journal article" date="2022" name="Int. J. Mol. Sci.">
        <title>Draft Genome of Tanacetum Coccineum: Genomic Comparison of Closely Related Tanacetum-Family Plants.</title>
        <authorList>
            <person name="Yamashiro T."/>
            <person name="Shiraishi A."/>
            <person name="Nakayama K."/>
            <person name="Satake H."/>
        </authorList>
    </citation>
    <scope>NUCLEOTIDE SEQUENCE</scope>
</reference>
<keyword evidence="2" id="KW-1185">Reference proteome</keyword>
<gene>
    <name evidence="1" type="ORF">Tco_0771442</name>
</gene>
<organism evidence="1 2">
    <name type="scientific">Tanacetum coccineum</name>
    <dbReference type="NCBI Taxonomy" id="301880"/>
    <lineage>
        <taxon>Eukaryota</taxon>
        <taxon>Viridiplantae</taxon>
        <taxon>Streptophyta</taxon>
        <taxon>Embryophyta</taxon>
        <taxon>Tracheophyta</taxon>
        <taxon>Spermatophyta</taxon>
        <taxon>Magnoliopsida</taxon>
        <taxon>eudicotyledons</taxon>
        <taxon>Gunneridae</taxon>
        <taxon>Pentapetalae</taxon>
        <taxon>asterids</taxon>
        <taxon>campanulids</taxon>
        <taxon>Asterales</taxon>
        <taxon>Asteraceae</taxon>
        <taxon>Asteroideae</taxon>
        <taxon>Anthemideae</taxon>
        <taxon>Anthemidinae</taxon>
        <taxon>Tanacetum</taxon>
    </lineage>
</organism>